<dbReference type="Proteomes" id="UP001595462">
    <property type="component" value="Unassembled WGS sequence"/>
</dbReference>
<feature type="domain" description="FAD dependent oxidoreductase" evidence="6">
    <location>
        <begin position="14"/>
        <end position="364"/>
    </location>
</feature>
<keyword evidence="4" id="KW-0274">FAD</keyword>
<accession>A0ABV7ETF6</accession>
<dbReference type="InterPro" id="IPR038299">
    <property type="entry name" value="DAO_C_sf"/>
</dbReference>
<comment type="cofactor">
    <cofactor evidence="1">
        <name>FAD</name>
        <dbReference type="ChEBI" id="CHEBI:57692"/>
    </cofactor>
</comment>
<comment type="caution">
    <text evidence="8">The sequence shown here is derived from an EMBL/GenBank/DDBJ whole genome shotgun (WGS) entry which is preliminary data.</text>
</comment>
<keyword evidence="9" id="KW-1185">Reference proteome</keyword>
<proteinExistence type="inferred from homology"/>
<dbReference type="PANTHER" id="PTHR11985">
    <property type="entry name" value="GLYCEROL-3-PHOSPHATE DEHYDROGENASE"/>
    <property type="match status" value="1"/>
</dbReference>
<feature type="domain" description="Alpha-glycerophosphate oxidase C-terminal" evidence="7">
    <location>
        <begin position="413"/>
        <end position="528"/>
    </location>
</feature>
<dbReference type="PANTHER" id="PTHR11985:SF15">
    <property type="entry name" value="GLYCEROL-3-PHOSPHATE DEHYDROGENASE, MITOCHONDRIAL"/>
    <property type="match status" value="1"/>
</dbReference>
<evidence type="ECO:0000259" key="6">
    <source>
        <dbReference type="Pfam" id="PF01266"/>
    </source>
</evidence>
<organism evidence="8 9">
    <name type="scientific">Salinisphaera aquimarina</name>
    <dbReference type="NCBI Taxonomy" id="2094031"/>
    <lineage>
        <taxon>Bacteria</taxon>
        <taxon>Pseudomonadati</taxon>
        <taxon>Pseudomonadota</taxon>
        <taxon>Gammaproteobacteria</taxon>
        <taxon>Salinisphaerales</taxon>
        <taxon>Salinisphaeraceae</taxon>
        <taxon>Salinisphaera</taxon>
    </lineage>
</organism>
<dbReference type="InterPro" id="IPR006076">
    <property type="entry name" value="FAD-dep_OxRdtase"/>
</dbReference>
<name>A0ABV7ETF6_9GAMM</name>
<dbReference type="Gene3D" id="1.10.8.870">
    <property type="entry name" value="Alpha-glycerophosphate oxidase, cap domain"/>
    <property type="match status" value="1"/>
</dbReference>
<evidence type="ECO:0000256" key="4">
    <source>
        <dbReference type="ARBA" id="ARBA00022827"/>
    </source>
</evidence>
<evidence type="ECO:0000256" key="3">
    <source>
        <dbReference type="ARBA" id="ARBA00022630"/>
    </source>
</evidence>
<gene>
    <name evidence="8" type="ORF">ACFOSU_13195</name>
</gene>
<dbReference type="RefSeq" id="WP_380690355.1">
    <property type="nucleotide sequence ID" value="NZ_JBHRSS010000006.1"/>
</dbReference>
<dbReference type="Gene3D" id="3.50.50.60">
    <property type="entry name" value="FAD/NAD(P)-binding domain"/>
    <property type="match status" value="1"/>
</dbReference>
<protein>
    <submittedName>
        <fullName evidence="8">Glycerol-3-phosphate dehydrogenase/oxidase</fullName>
        <ecNumber evidence="8">1.-.-.-</ecNumber>
    </submittedName>
</protein>
<evidence type="ECO:0000313" key="8">
    <source>
        <dbReference type="EMBL" id="MFC3104832.1"/>
    </source>
</evidence>
<evidence type="ECO:0000256" key="1">
    <source>
        <dbReference type="ARBA" id="ARBA00001974"/>
    </source>
</evidence>
<dbReference type="Gene3D" id="3.30.9.10">
    <property type="entry name" value="D-Amino Acid Oxidase, subunit A, domain 2"/>
    <property type="match status" value="1"/>
</dbReference>
<dbReference type="InterPro" id="IPR031656">
    <property type="entry name" value="DAO_C"/>
</dbReference>
<dbReference type="Pfam" id="PF01266">
    <property type="entry name" value="DAO"/>
    <property type="match status" value="1"/>
</dbReference>
<evidence type="ECO:0000313" key="9">
    <source>
        <dbReference type="Proteomes" id="UP001595462"/>
    </source>
</evidence>
<evidence type="ECO:0000256" key="5">
    <source>
        <dbReference type="ARBA" id="ARBA00023002"/>
    </source>
</evidence>
<evidence type="ECO:0000256" key="2">
    <source>
        <dbReference type="ARBA" id="ARBA00007330"/>
    </source>
</evidence>
<dbReference type="InterPro" id="IPR036188">
    <property type="entry name" value="FAD/NAD-bd_sf"/>
</dbReference>
<keyword evidence="3" id="KW-0285">Flavoprotein</keyword>
<dbReference type="Pfam" id="PF16901">
    <property type="entry name" value="DAO_C"/>
    <property type="match status" value="1"/>
</dbReference>
<reference evidence="9" key="1">
    <citation type="journal article" date="2019" name="Int. J. Syst. Evol. Microbiol.">
        <title>The Global Catalogue of Microorganisms (GCM) 10K type strain sequencing project: providing services to taxonomists for standard genome sequencing and annotation.</title>
        <authorList>
            <consortium name="The Broad Institute Genomics Platform"/>
            <consortium name="The Broad Institute Genome Sequencing Center for Infectious Disease"/>
            <person name="Wu L."/>
            <person name="Ma J."/>
        </authorList>
    </citation>
    <scope>NUCLEOTIDE SEQUENCE [LARGE SCALE GENOMIC DNA]</scope>
    <source>
        <strain evidence="9">KCTC 52640</strain>
    </source>
</reference>
<dbReference type="PRINTS" id="PR01001">
    <property type="entry name" value="FADG3PDH"/>
</dbReference>
<comment type="similarity">
    <text evidence="2">Belongs to the FAD-dependent glycerol-3-phosphate dehydrogenase family.</text>
</comment>
<dbReference type="InterPro" id="IPR000447">
    <property type="entry name" value="G3P_DH_FAD-dep"/>
</dbReference>
<dbReference type="GO" id="GO:0016491">
    <property type="term" value="F:oxidoreductase activity"/>
    <property type="evidence" value="ECO:0007669"/>
    <property type="project" value="UniProtKB-KW"/>
</dbReference>
<evidence type="ECO:0000259" key="7">
    <source>
        <dbReference type="Pfam" id="PF16901"/>
    </source>
</evidence>
<keyword evidence="5 8" id="KW-0560">Oxidoreductase</keyword>
<sequence>MNRAIDGLGLRSYDIAIIGGGIYGTCIARDAALRGMSVALIERGDFGQATSHNSLKLIHGGLRYLQHLDVRRVRECIRERNHWLKNAPHLIRPLDVLIPTYGHGTRGRAALWSATQLYNALSVDRNRGLAEEQLVPAARIVSRAECERRIPGIDSKRVTGGCCWTDGQMQNAARVVLECVQDAVQAGADAANYVEATRLLTEDSNVQGVSARDLLSGEQLTIRATLVINASGPWLANVLGADIGPRYHTVIPLARALNVITRALPTQGAVGVESRRSSDAVVGQSKRLYFITPWRGLSIIGTTHLPFDGQPDTYQVMPAEVKAFLDEVNQAYPPAKLTLADVVYCYGGLTPAAGLTGPEIRRARESRIIDHEVEDGVGGLLSVSGVKFTSAREVAEKAIDAAVRKLGKSGLRCVTHKTPLSGAQNYPGRRELRKSIELRLGPGVDSAAVDCLEEYGTRYERVLGMWNGQPDEKSILEARCRYAVREEMARSVSDVVLRRTAMAERGTLTESALQACTTTMAHELGWNDLEASRQKQAVHSRLAELVPDYANAHAQPVGQVAQ</sequence>
<dbReference type="EMBL" id="JBHRSS010000006">
    <property type="protein sequence ID" value="MFC3104832.1"/>
    <property type="molecule type" value="Genomic_DNA"/>
</dbReference>
<dbReference type="SUPFAM" id="SSF51905">
    <property type="entry name" value="FAD/NAD(P)-binding domain"/>
    <property type="match status" value="1"/>
</dbReference>
<dbReference type="EC" id="1.-.-.-" evidence="8"/>